<dbReference type="Proteomes" id="UP000316621">
    <property type="component" value="Chromosome 6"/>
</dbReference>
<organism evidence="3 4">
    <name type="scientific">Papaver somniferum</name>
    <name type="common">Opium poppy</name>
    <dbReference type="NCBI Taxonomy" id="3469"/>
    <lineage>
        <taxon>Eukaryota</taxon>
        <taxon>Viridiplantae</taxon>
        <taxon>Streptophyta</taxon>
        <taxon>Embryophyta</taxon>
        <taxon>Tracheophyta</taxon>
        <taxon>Spermatophyta</taxon>
        <taxon>Magnoliopsida</taxon>
        <taxon>Ranunculales</taxon>
        <taxon>Papaveraceae</taxon>
        <taxon>Papaveroideae</taxon>
        <taxon>Papaver</taxon>
    </lineage>
</organism>
<dbReference type="EMBL" id="CM010720">
    <property type="protein sequence ID" value="RZC66593.1"/>
    <property type="molecule type" value="Genomic_DNA"/>
</dbReference>
<feature type="coiled-coil region" evidence="1">
    <location>
        <begin position="257"/>
        <end position="312"/>
    </location>
</feature>
<evidence type="ECO:0000313" key="4">
    <source>
        <dbReference type="Proteomes" id="UP000316621"/>
    </source>
</evidence>
<feature type="compositionally biased region" description="Basic and acidic residues" evidence="2">
    <location>
        <begin position="86"/>
        <end position="95"/>
    </location>
</feature>
<feature type="region of interest" description="Disordered" evidence="2">
    <location>
        <begin position="166"/>
        <end position="187"/>
    </location>
</feature>
<feature type="region of interest" description="Disordered" evidence="2">
    <location>
        <begin position="26"/>
        <end position="98"/>
    </location>
</feature>
<name>A0A4Y7JZT9_PAPSO</name>
<keyword evidence="1" id="KW-0175">Coiled coil</keyword>
<evidence type="ECO:0000256" key="2">
    <source>
        <dbReference type="SAM" id="MobiDB-lite"/>
    </source>
</evidence>
<evidence type="ECO:0000313" key="3">
    <source>
        <dbReference type="EMBL" id="RZC66593.1"/>
    </source>
</evidence>
<dbReference type="AlphaFoldDB" id="A0A4Y7JZT9"/>
<feature type="compositionally biased region" description="Basic residues" evidence="2">
    <location>
        <begin position="76"/>
        <end position="85"/>
    </location>
</feature>
<proteinExistence type="predicted"/>
<dbReference type="Gramene" id="RZC66593">
    <property type="protein sequence ID" value="RZC66593"/>
    <property type="gene ID" value="C5167_010281"/>
</dbReference>
<evidence type="ECO:0000256" key="1">
    <source>
        <dbReference type="SAM" id="Coils"/>
    </source>
</evidence>
<protein>
    <submittedName>
        <fullName evidence="3">Uncharacterized protein</fullName>
    </submittedName>
</protein>
<feature type="compositionally biased region" description="Basic and acidic residues" evidence="2">
    <location>
        <begin position="29"/>
        <end position="40"/>
    </location>
</feature>
<gene>
    <name evidence="3" type="ORF">C5167_010281</name>
</gene>
<reference evidence="3 4" key="1">
    <citation type="journal article" date="2018" name="Science">
        <title>The opium poppy genome and morphinan production.</title>
        <authorList>
            <person name="Guo L."/>
            <person name="Winzer T."/>
            <person name="Yang X."/>
            <person name="Li Y."/>
            <person name="Ning Z."/>
            <person name="He Z."/>
            <person name="Teodor R."/>
            <person name="Lu Y."/>
            <person name="Bowser T.A."/>
            <person name="Graham I.A."/>
            <person name="Ye K."/>
        </authorList>
    </citation>
    <scope>NUCLEOTIDE SEQUENCE [LARGE SCALE GENOMIC DNA]</scope>
    <source>
        <strain evidence="4">cv. HN1</strain>
        <tissue evidence="3">Leaves</tissue>
    </source>
</reference>
<feature type="compositionally biased region" description="Polar residues" evidence="2">
    <location>
        <begin position="45"/>
        <end position="67"/>
    </location>
</feature>
<accession>A0A4Y7JZT9</accession>
<sequence length="359" mass="39475">MNSLVPLRGLPEVWWPRKRYDVNPAPKEICIKPHRKDDGKIGVSPSLSKTQYLDKQPVSPIQASHTSKAADDSRKRKEKSLKCKSHCSDGPEKLDPSPQELYCSDENSPLSHCPRRPICEGGSGVDGTQKIVEDVEIFSDHDGDIAETCGEVGVTSACRHAAKRHTAGSDMSDQGSEKKACSEPSRSCGHMASDTKVKWMFIQATMVTELLETIQQMSELSSRDVTSTNLQQWRASVDTASAMDFHVSWLDDQLHLLESKIRDVEELKATRRSLKAEVRGSENKISLLRSKMKKARRAYEAAKVEKAELISKVAIGKTSLASFEADSQATISLSNSALDFLDLVSLTEACDTVLLSGGV</sequence>
<keyword evidence="4" id="KW-1185">Reference proteome</keyword>